<dbReference type="VEuPathDB" id="FungiDB:FOXG_20338"/>
<name>A0A0J9VHW2_FUSO4</name>
<dbReference type="KEGG" id="fox:FOXG_20338"/>
<dbReference type="Proteomes" id="UP000009097">
    <property type="component" value="Unassembled WGS sequence"/>
</dbReference>
<dbReference type="RefSeq" id="XP_018248441.1">
    <property type="nucleotide sequence ID" value="XM_018400621.1"/>
</dbReference>
<sequence>MVDIWQGQFLSKNLCSQVSRNLWKSLNSITSRYSLLKASRYLREVNH</sequence>
<organism evidence="1 2">
    <name type="scientific">Fusarium oxysporum f. sp. lycopersici (strain 4287 / CBS 123668 / FGSC 9935 / NRRL 34936)</name>
    <name type="common">Fusarium vascular wilt of tomato</name>
    <dbReference type="NCBI Taxonomy" id="426428"/>
    <lineage>
        <taxon>Eukaryota</taxon>
        <taxon>Fungi</taxon>
        <taxon>Dikarya</taxon>
        <taxon>Ascomycota</taxon>
        <taxon>Pezizomycotina</taxon>
        <taxon>Sordariomycetes</taxon>
        <taxon>Hypocreomycetidae</taxon>
        <taxon>Hypocreales</taxon>
        <taxon>Nectriaceae</taxon>
        <taxon>Fusarium</taxon>
        <taxon>Fusarium oxysporum species complex</taxon>
    </lineage>
</organism>
<dbReference type="EMBL" id="DS231708">
    <property type="protein sequence ID" value="KNB10396.1"/>
    <property type="molecule type" value="Genomic_DNA"/>
</dbReference>
<reference evidence="1" key="1">
    <citation type="submission" date="2007-04" db="EMBL/GenBank/DDBJ databases">
        <authorList>
            <consortium name="The Broad Institute Genome Sequencing Platform"/>
            <person name="Birren B."/>
            <person name="Lander E."/>
            <person name="Galagan J."/>
            <person name="Nusbaum C."/>
            <person name="Devon K."/>
            <person name="Ma L.-J."/>
            <person name="Jaffe D."/>
            <person name="Butler J."/>
            <person name="Alvarez P."/>
            <person name="Gnerre S."/>
            <person name="Grabherr M."/>
            <person name="Kleber M."/>
            <person name="Mauceli E."/>
            <person name="Brockman W."/>
            <person name="MacCallum I.A."/>
            <person name="Young S."/>
            <person name="LaButti K."/>
            <person name="DeCaprio D."/>
            <person name="Crawford M."/>
            <person name="Koehrsen M."/>
            <person name="Engels R."/>
            <person name="Montgomery P."/>
            <person name="Pearson M."/>
            <person name="Howarth C."/>
            <person name="Larson L."/>
            <person name="White J."/>
            <person name="O'Leary S."/>
            <person name="Kodira C."/>
            <person name="Zeng Q."/>
            <person name="Yandava C."/>
            <person name="Alvarado L."/>
            <person name="Kistler C."/>
            <person name="Shim W.-B."/>
            <person name="Kang S."/>
            <person name="Woloshuk C."/>
        </authorList>
    </citation>
    <scope>NUCLEOTIDE SEQUENCE</scope>
    <source>
        <strain evidence="1">4287</strain>
    </source>
</reference>
<reference evidence="1" key="2">
    <citation type="journal article" date="2010" name="Nature">
        <title>Comparative genomics reveals mobile pathogenicity chromosomes in Fusarium.</title>
        <authorList>
            <person name="Ma L.J."/>
            <person name="van der Does H.C."/>
            <person name="Borkovich K.A."/>
            <person name="Coleman J.J."/>
            <person name="Daboussi M.J."/>
            <person name="Di Pietro A."/>
            <person name="Dufresne M."/>
            <person name="Freitag M."/>
            <person name="Grabherr M."/>
            <person name="Henrissat B."/>
            <person name="Houterman P.M."/>
            <person name="Kang S."/>
            <person name="Shim W.B."/>
            <person name="Woloshuk C."/>
            <person name="Xie X."/>
            <person name="Xu J.R."/>
            <person name="Antoniw J."/>
            <person name="Baker S.E."/>
            <person name="Bluhm B.H."/>
            <person name="Breakspear A."/>
            <person name="Brown D.W."/>
            <person name="Butchko R.A."/>
            <person name="Chapman S."/>
            <person name="Coulson R."/>
            <person name="Coutinho P.M."/>
            <person name="Danchin E.G."/>
            <person name="Diener A."/>
            <person name="Gale L.R."/>
            <person name="Gardiner D.M."/>
            <person name="Goff S."/>
            <person name="Hammond-Kosack K.E."/>
            <person name="Hilburn K."/>
            <person name="Hua-Van A."/>
            <person name="Jonkers W."/>
            <person name="Kazan K."/>
            <person name="Kodira C.D."/>
            <person name="Koehrsen M."/>
            <person name="Kumar L."/>
            <person name="Lee Y.H."/>
            <person name="Li L."/>
            <person name="Manners J.M."/>
            <person name="Miranda-Saavedra D."/>
            <person name="Mukherjee M."/>
            <person name="Park G."/>
            <person name="Park J."/>
            <person name="Park S.Y."/>
            <person name="Proctor R.H."/>
            <person name="Regev A."/>
            <person name="Ruiz-Roldan M.C."/>
            <person name="Sain D."/>
            <person name="Sakthikumar S."/>
            <person name="Sykes S."/>
            <person name="Schwartz D.C."/>
            <person name="Turgeon B.G."/>
            <person name="Wapinski I."/>
            <person name="Yoder O."/>
            <person name="Young S."/>
            <person name="Zeng Q."/>
            <person name="Zhou S."/>
            <person name="Galagan J."/>
            <person name="Cuomo C.A."/>
            <person name="Kistler H.C."/>
            <person name="Rep M."/>
        </authorList>
    </citation>
    <scope>NUCLEOTIDE SEQUENCE [LARGE SCALE GENOMIC DNA]</scope>
    <source>
        <strain evidence="1">4287</strain>
    </source>
</reference>
<accession>A0A0J9VHW2</accession>
<proteinExistence type="predicted"/>
<gene>
    <name evidence="1" type="ORF">FOXG_20338</name>
</gene>
<evidence type="ECO:0000313" key="2">
    <source>
        <dbReference type="Proteomes" id="UP000009097"/>
    </source>
</evidence>
<evidence type="ECO:0000313" key="1">
    <source>
        <dbReference type="EMBL" id="KNB10396.1"/>
    </source>
</evidence>
<protein>
    <submittedName>
        <fullName evidence="1">Uncharacterized protein</fullName>
    </submittedName>
</protein>
<dbReference type="GeneID" id="28961044"/>
<dbReference type="AlphaFoldDB" id="A0A0J9VHW2"/>